<proteinExistence type="predicted"/>
<reference evidence="6 7" key="1">
    <citation type="submission" date="2019-07" db="EMBL/GenBank/DDBJ databases">
        <title>Draft genome assembly of a fouling barnacle, Amphibalanus amphitrite (Darwin, 1854): The first reference genome for Thecostraca.</title>
        <authorList>
            <person name="Kim W."/>
        </authorList>
    </citation>
    <scope>NUCLEOTIDE SEQUENCE [LARGE SCALE GENOMIC DNA]</scope>
    <source>
        <strain evidence="6">SNU_AA5</strain>
        <tissue evidence="6">Soma without cirri and trophi</tissue>
    </source>
</reference>
<dbReference type="Proteomes" id="UP000440578">
    <property type="component" value="Unassembled WGS sequence"/>
</dbReference>
<protein>
    <submittedName>
        <fullName evidence="6">Chorion peroxidase</fullName>
    </submittedName>
</protein>
<dbReference type="InterPro" id="IPR019791">
    <property type="entry name" value="Haem_peroxidase_animal"/>
</dbReference>
<evidence type="ECO:0000256" key="2">
    <source>
        <dbReference type="ARBA" id="ARBA00022525"/>
    </source>
</evidence>
<gene>
    <name evidence="6" type="primary">pxt_1</name>
    <name evidence="6" type="ORF">FJT64_026933</name>
</gene>
<keyword evidence="3 6" id="KW-0575">Peroxidase</keyword>
<dbReference type="GO" id="GO:0005576">
    <property type="term" value="C:extracellular region"/>
    <property type="evidence" value="ECO:0007669"/>
    <property type="project" value="UniProtKB-SubCell"/>
</dbReference>
<evidence type="ECO:0000313" key="6">
    <source>
        <dbReference type="EMBL" id="KAF0300569.1"/>
    </source>
</evidence>
<dbReference type="PRINTS" id="PR00457">
    <property type="entry name" value="ANPEROXIDASE"/>
</dbReference>
<dbReference type="Pfam" id="PF03098">
    <property type="entry name" value="An_peroxidase"/>
    <property type="match status" value="1"/>
</dbReference>
<keyword evidence="7" id="KW-1185">Reference proteome</keyword>
<name>A0A6A4W5H5_AMPAM</name>
<dbReference type="GO" id="GO:0020037">
    <property type="term" value="F:heme binding"/>
    <property type="evidence" value="ECO:0007669"/>
    <property type="project" value="InterPro"/>
</dbReference>
<evidence type="ECO:0000313" key="7">
    <source>
        <dbReference type="Proteomes" id="UP000440578"/>
    </source>
</evidence>
<evidence type="ECO:0000256" key="1">
    <source>
        <dbReference type="ARBA" id="ARBA00004613"/>
    </source>
</evidence>
<evidence type="ECO:0000256" key="5">
    <source>
        <dbReference type="SAM" id="MobiDB-lite"/>
    </source>
</evidence>
<keyword evidence="4" id="KW-0732">Signal</keyword>
<dbReference type="GO" id="GO:0006979">
    <property type="term" value="P:response to oxidative stress"/>
    <property type="evidence" value="ECO:0007669"/>
    <property type="project" value="InterPro"/>
</dbReference>
<dbReference type="FunFam" id="1.10.640.10:FF:000003">
    <property type="entry name" value="chorion peroxidase"/>
    <property type="match status" value="1"/>
</dbReference>
<feature type="compositionally biased region" description="Basic residues" evidence="5">
    <location>
        <begin position="863"/>
        <end position="873"/>
    </location>
</feature>
<comment type="caution">
    <text evidence="6">The sequence shown here is derived from an EMBL/GenBank/DDBJ whole genome shotgun (WGS) entry which is preliminary data.</text>
</comment>
<dbReference type="CDD" id="cd09823">
    <property type="entry name" value="peroxinectin_like"/>
    <property type="match status" value="1"/>
</dbReference>
<dbReference type="InterPro" id="IPR037120">
    <property type="entry name" value="Haem_peroxidase_sf_animal"/>
</dbReference>
<dbReference type="GO" id="GO:0004601">
    <property type="term" value="F:peroxidase activity"/>
    <property type="evidence" value="ECO:0007669"/>
    <property type="project" value="UniProtKB-KW"/>
</dbReference>
<dbReference type="EMBL" id="VIIS01001251">
    <property type="protein sequence ID" value="KAF0300569.1"/>
    <property type="molecule type" value="Genomic_DNA"/>
</dbReference>
<keyword evidence="3 6" id="KW-0560">Oxidoreductase</keyword>
<sequence>MYGLRPKLHEVEVEDVGRLGMALTFVAEYIARMYNLPKDAIASGLPLIDTSKTIIGPYCPAFLNGYDRCEVTRYRTINGMCNNLEFPHWGSARNTFRRLLAPNYADGVNAPRAGSAGYPLPSPRHVSAHLHKDLGHHDHAVTMFLVSWGQVIDHDITFTGEMKPEEKDRNGRPKMPDCCNDPRHADNPQCFPIEIPADDEFYGLYGQKCMNVIRSLPGVHHKCKLGPRDPINTVSSYIDASFVYGSDEKTARRMRSYQGGLLKTLPVFREFGLKDLLPPNLHAPDEGCIRPSKDIFCFDAGDGRVNEQLVLAITQTMFVREHNRIAYQLAHINPHWDDETIYQETRLIVGALVQQVTYNEFLPMVLGKEVMSKNGMVLEKGGYNHKYDPTVDASASNAFASAAVPFRPLTAAVLPLSAGPLPGKYIDSSRLSQQLRQPYDIYKGGFCDQYTMGLMNQAAQAMDDAVSQEVTNHLFQMPEHRFGMDLAAINMQRGREHGIPGYNDYREYCGLPRIRDFYELNSVMTNSTASSYGNIYQHPDDIDLWSGGISEKPLPGSMVGPTLACLIAEQFRVLKFGDRFWFENQGFPSSFTHEQIDEIRKIKLSSVICANGDHIERAQLYVMVLPDHEINPITPCAALPQLDLSKWKDLGGPGYGPGPAIGPVYDTKSPQQVMFVVPPSKAHRPQSYQTPVYVPRPQYGYQTTPPQYGASKTDAHSLVHGQSFGESRPSAEYGAPQPQQSYGPPPKQEYGPPPKQEYGPPPKQEYTPPKQEYGPPPKQEYGPPPKQEYGVPKQVYTPPKQEYGPPPKQEYGAPKPQESYGAPAKLQESYGAPQPQESYGPPPSQEYGPPPSQEYGPPPQSHGRPRGYGRSRTPRPPAVLPEPVAADHPPPAAVLSGQVRGARAGGRASGWRASDACVEYLQQRSVLVVSCAYATERVPASVCVCVLVCCYGRGPPIVW</sequence>
<dbReference type="Gene3D" id="1.10.640.10">
    <property type="entry name" value="Haem peroxidase domain superfamily, animal type"/>
    <property type="match status" value="1"/>
</dbReference>
<dbReference type="PANTHER" id="PTHR11475">
    <property type="entry name" value="OXIDASE/PEROXIDASE"/>
    <property type="match status" value="1"/>
</dbReference>
<feature type="compositionally biased region" description="Pro residues" evidence="5">
    <location>
        <begin position="743"/>
        <end position="763"/>
    </location>
</feature>
<evidence type="ECO:0000256" key="3">
    <source>
        <dbReference type="ARBA" id="ARBA00022559"/>
    </source>
</evidence>
<feature type="compositionally biased region" description="Pro residues" evidence="5">
    <location>
        <begin position="840"/>
        <end position="860"/>
    </location>
</feature>
<keyword evidence="2" id="KW-0964">Secreted</keyword>
<dbReference type="OrthoDB" id="823504at2759"/>
<dbReference type="InterPro" id="IPR010255">
    <property type="entry name" value="Haem_peroxidase_sf"/>
</dbReference>
<evidence type="ECO:0000256" key="4">
    <source>
        <dbReference type="ARBA" id="ARBA00022729"/>
    </source>
</evidence>
<accession>A0A6A4W5H5</accession>
<comment type="subcellular location">
    <subcellularLocation>
        <location evidence="1">Secreted</location>
    </subcellularLocation>
</comment>
<feature type="region of interest" description="Disordered" evidence="5">
    <location>
        <begin position="680"/>
        <end position="900"/>
    </location>
</feature>
<dbReference type="AlphaFoldDB" id="A0A6A4W5H5"/>
<dbReference type="SUPFAM" id="SSF48113">
    <property type="entry name" value="Heme-dependent peroxidases"/>
    <property type="match status" value="1"/>
</dbReference>
<dbReference type="PROSITE" id="PS50292">
    <property type="entry name" value="PEROXIDASE_3"/>
    <property type="match status" value="1"/>
</dbReference>
<organism evidence="6 7">
    <name type="scientific">Amphibalanus amphitrite</name>
    <name type="common">Striped barnacle</name>
    <name type="synonym">Balanus amphitrite</name>
    <dbReference type="NCBI Taxonomy" id="1232801"/>
    <lineage>
        <taxon>Eukaryota</taxon>
        <taxon>Metazoa</taxon>
        <taxon>Ecdysozoa</taxon>
        <taxon>Arthropoda</taxon>
        <taxon>Crustacea</taxon>
        <taxon>Multicrustacea</taxon>
        <taxon>Cirripedia</taxon>
        <taxon>Thoracica</taxon>
        <taxon>Thoracicalcarea</taxon>
        <taxon>Balanomorpha</taxon>
        <taxon>Balanoidea</taxon>
        <taxon>Balanidae</taxon>
        <taxon>Amphibalaninae</taxon>
        <taxon>Amphibalanus</taxon>
    </lineage>
</organism>
<dbReference type="PANTHER" id="PTHR11475:SF106">
    <property type="entry name" value="CURLY SU"/>
    <property type="match status" value="1"/>
</dbReference>
<feature type="compositionally biased region" description="Pro residues" evidence="5">
    <location>
        <begin position="774"/>
        <end position="786"/>
    </location>
</feature>